<dbReference type="PANTHER" id="PTHR13237:SF8">
    <property type="entry name" value="SOMETHING ABOUT SILENCING PROTEIN 10"/>
    <property type="match status" value="1"/>
</dbReference>
<sequence>MGKGGKGRKSDNKYPKKRATVYHHAPSADDVDDEIDTFHKQRDIVPLDINDNSGESDEDGEHPVFDFKDADDDDEDEYENIDDDTGLVAKIARQQKYFRAKDGGVEDEMLDDAEDEEEKRSTWGRRKNIYHDGDNADYELQSSDELLAEEEAEVLRLQKEKVKSLSMEDFGVEDVSQDESDGGPTLEEILVKGKVPSKALADKEARDDPGAAYEEVKKDLDALSKEEQMDVVYSSAPELVGLLSELSDALDELENKVNPLLSKVKKGGNSMKGGMHYMEVKQLLLLAYCQAITFYLLLKSEGNPVRDHPVIARLVEIKTLLDKVKQLDENLPSELEDVLSKKQQTEKVGKLLGEDVALASDSFINAHTVSVGKHEATVVVSNLNLHLREAAQVVKVDSSKVDESKGRKRKHLNDQVGAQSMEMLKVRAALEEKLRQKGIFGSIASKRDKVQKRRLVNGQLETLDDFDDDTTALEGGTPGMSKGQATSLRSSKLSQLVTPRVNKPKVVSGDDDLPQRDDIGERRRKLELRVLAGAGIKSGDDVDDGPGNLESDGDTDMEEEDEEEGGESESDDEFYKQVKQQRDAKLAAKAGMYGRTSAVPSMPEVTLVDGKRQITYQMEKNRGLTRARKKLIKNPRKKYKLKHQKAVVRRKGQVRDIKKPMGSYGGEASGINAVMVMMTMTMVIGDSDGDNDEIITVHVDGFFNLGQPYILICSNEGQDPFPMLTNSGRH</sequence>
<feature type="coiled-coil region" evidence="5">
    <location>
        <begin position="236"/>
        <end position="263"/>
    </location>
</feature>
<keyword evidence="9" id="KW-1185">Reference proteome</keyword>
<accession>A0A4S4D0Y2</accession>
<evidence type="ECO:0000259" key="7">
    <source>
        <dbReference type="Pfam" id="PF09368"/>
    </source>
</evidence>
<feature type="region of interest" description="Disordered" evidence="6">
    <location>
        <begin position="536"/>
        <end position="581"/>
    </location>
</feature>
<dbReference type="InterPro" id="IPR018972">
    <property type="entry name" value="Sas10_C_dom"/>
</dbReference>
<dbReference type="STRING" id="542762.A0A4S4D0Y2"/>
<evidence type="ECO:0000313" key="9">
    <source>
        <dbReference type="Proteomes" id="UP000306102"/>
    </source>
</evidence>
<dbReference type="Pfam" id="PF04000">
    <property type="entry name" value="Sas10_Utp3"/>
    <property type="match status" value="1"/>
</dbReference>
<dbReference type="InterPro" id="IPR007146">
    <property type="entry name" value="Sas10/Utp3/C1D"/>
</dbReference>
<feature type="region of interest" description="Disordered" evidence="6">
    <location>
        <begin position="1"/>
        <end position="83"/>
    </location>
</feature>
<feature type="compositionally biased region" description="Acidic residues" evidence="6">
    <location>
        <begin position="551"/>
        <end position="572"/>
    </location>
</feature>
<keyword evidence="4" id="KW-0539">Nucleus</keyword>
<gene>
    <name evidence="8" type="ORF">TEA_024378</name>
</gene>
<dbReference type="GO" id="GO:0032040">
    <property type="term" value="C:small-subunit processome"/>
    <property type="evidence" value="ECO:0007669"/>
    <property type="project" value="TreeGrafter"/>
</dbReference>
<keyword evidence="3" id="KW-0597">Phosphoprotein</keyword>
<evidence type="ECO:0000256" key="5">
    <source>
        <dbReference type="SAM" id="Coils"/>
    </source>
</evidence>
<name>A0A4S4D0Y2_CAMSN</name>
<dbReference type="PANTHER" id="PTHR13237">
    <property type="entry name" value="SOMETHING ABOUT SILENCING PROTEIN 10-RELATED"/>
    <property type="match status" value="1"/>
</dbReference>
<comment type="caution">
    <text evidence="8">The sequence shown here is derived from an EMBL/GenBank/DDBJ whole genome shotgun (WGS) entry which is preliminary data.</text>
</comment>
<dbReference type="EMBL" id="SDRB02013121">
    <property type="protein sequence ID" value="THF95870.1"/>
    <property type="molecule type" value="Genomic_DNA"/>
</dbReference>
<feature type="compositionally biased region" description="Acidic residues" evidence="6">
    <location>
        <begin position="69"/>
        <end position="83"/>
    </location>
</feature>
<evidence type="ECO:0000313" key="8">
    <source>
        <dbReference type="EMBL" id="THF95870.1"/>
    </source>
</evidence>
<comment type="similarity">
    <text evidence="2">Belongs to the SAS10 family.</text>
</comment>
<comment type="subcellular location">
    <subcellularLocation>
        <location evidence="1">Nucleus</location>
    </subcellularLocation>
</comment>
<feature type="compositionally biased region" description="Basic and acidic residues" evidence="6">
    <location>
        <begin position="36"/>
        <end position="45"/>
    </location>
</feature>
<proteinExistence type="inferred from homology"/>
<dbReference type="AlphaFoldDB" id="A0A4S4D0Y2"/>
<feature type="compositionally biased region" description="Polar residues" evidence="6">
    <location>
        <begin position="483"/>
        <end position="497"/>
    </location>
</feature>
<feature type="domain" description="Sas10 C-terminal" evidence="7">
    <location>
        <begin position="609"/>
        <end position="674"/>
    </location>
</feature>
<dbReference type="Proteomes" id="UP000306102">
    <property type="component" value="Unassembled WGS sequence"/>
</dbReference>
<organism evidence="8 9">
    <name type="scientific">Camellia sinensis var. sinensis</name>
    <name type="common">China tea</name>
    <dbReference type="NCBI Taxonomy" id="542762"/>
    <lineage>
        <taxon>Eukaryota</taxon>
        <taxon>Viridiplantae</taxon>
        <taxon>Streptophyta</taxon>
        <taxon>Embryophyta</taxon>
        <taxon>Tracheophyta</taxon>
        <taxon>Spermatophyta</taxon>
        <taxon>Magnoliopsida</taxon>
        <taxon>eudicotyledons</taxon>
        <taxon>Gunneridae</taxon>
        <taxon>Pentapetalae</taxon>
        <taxon>asterids</taxon>
        <taxon>Ericales</taxon>
        <taxon>Theaceae</taxon>
        <taxon>Camellia</taxon>
    </lineage>
</organism>
<feature type="region of interest" description="Disordered" evidence="6">
    <location>
        <begin position="466"/>
        <end position="520"/>
    </location>
</feature>
<dbReference type="Pfam" id="PF09368">
    <property type="entry name" value="Sas10"/>
    <property type="match status" value="1"/>
</dbReference>
<reference evidence="8 9" key="1">
    <citation type="journal article" date="2018" name="Proc. Natl. Acad. Sci. U.S.A.">
        <title>Draft genome sequence of Camellia sinensis var. sinensis provides insights into the evolution of the tea genome and tea quality.</title>
        <authorList>
            <person name="Wei C."/>
            <person name="Yang H."/>
            <person name="Wang S."/>
            <person name="Zhao J."/>
            <person name="Liu C."/>
            <person name="Gao L."/>
            <person name="Xia E."/>
            <person name="Lu Y."/>
            <person name="Tai Y."/>
            <person name="She G."/>
            <person name="Sun J."/>
            <person name="Cao H."/>
            <person name="Tong W."/>
            <person name="Gao Q."/>
            <person name="Li Y."/>
            <person name="Deng W."/>
            <person name="Jiang X."/>
            <person name="Wang W."/>
            <person name="Chen Q."/>
            <person name="Zhang S."/>
            <person name="Li H."/>
            <person name="Wu J."/>
            <person name="Wang P."/>
            <person name="Li P."/>
            <person name="Shi C."/>
            <person name="Zheng F."/>
            <person name="Jian J."/>
            <person name="Huang B."/>
            <person name="Shan D."/>
            <person name="Shi M."/>
            <person name="Fang C."/>
            <person name="Yue Y."/>
            <person name="Li F."/>
            <person name="Li D."/>
            <person name="Wei S."/>
            <person name="Han B."/>
            <person name="Jiang C."/>
            <person name="Yin Y."/>
            <person name="Xia T."/>
            <person name="Zhang Z."/>
            <person name="Bennetzen J.L."/>
            <person name="Zhao S."/>
            <person name="Wan X."/>
        </authorList>
    </citation>
    <scope>NUCLEOTIDE SEQUENCE [LARGE SCALE GENOMIC DNA]</scope>
    <source>
        <strain evidence="9">cv. Shuchazao</strain>
        <tissue evidence="8">Leaf</tissue>
    </source>
</reference>
<keyword evidence="5" id="KW-0175">Coiled coil</keyword>
<evidence type="ECO:0000256" key="4">
    <source>
        <dbReference type="ARBA" id="ARBA00023242"/>
    </source>
</evidence>
<evidence type="ECO:0000256" key="6">
    <source>
        <dbReference type="SAM" id="MobiDB-lite"/>
    </source>
</evidence>
<dbReference type="GO" id="GO:0000462">
    <property type="term" value="P:maturation of SSU-rRNA from tricistronic rRNA transcript (SSU-rRNA, 5.8S rRNA, LSU-rRNA)"/>
    <property type="evidence" value="ECO:0007669"/>
    <property type="project" value="TreeGrafter"/>
</dbReference>
<evidence type="ECO:0000256" key="1">
    <source>
        <dbReference type="ARBA" id="ARBA00004123"/>
    </source>
</evidence>
<evidence type="ECO:0000256" key="2">
    <source>
        <dbReference type="ARBA" id="ARBA00010979"/>
    </source>
</evidence>
<protein>
    <recommendedName>
        <fullName evidence="7">Sas10 C-terminal domain-containing protein</fullName>
    </recommendedName>
</protein>
<evidence type="ECO:0000256" key="3">
    <source>
        <dbReference type="ARBA" id="ARBA00022553"/>
    </source>
</evidence>